<feature type="compositionally biased region" description="Basic and acidic residues" evidence="6">
    <location>
        <begin position="7"/>
        <end position="16"/>
    </location>
</feature>
<proteinExistence type="inferred from homology"/>
<feature type="domain" description="Threonine/serine exporter-like N-terminal" evidence="8">
    <location>
        <begin position="148"/>
        <end position="384"/>
    </location>
</feature>
<feature type="region of interest" description="Disordered" evidence="6">
    <location>
        <begin position="1"/>
        <end position="34"/>
    </location>
</feature>
<feature type="transmembrane region" description="Helical" evidence="7">
    <location>
        <begin position="331"/>
        <end position="352"/>
    </location>
</feature>
<evidence type="ECO:0000256" key="4">
    <source>
        <dbReference type="ARBA" id="ARBA00023136"/>
    </source>
</evidence>
<comment type="caution">
    <text evidence="10">The sequence shown here is derived from an EMBL/GenBank/DDBJ whole genome shotgun (WGS) entry which is preliminary data.</text>
</comment>
<evidence type="ECO:0000313" key="10">
    <source>
        <dbReference type="EMBL" id="KAK9703855.1"/>
    </source>
</evidence>
<dbReference type="PANTHER" id="PTHR31082:SF4">
    <property type="entry name" value="PHEROMONE-REGULATED MEMBRANE PROTEIN 10"/>
    <property type="match status" value="1"/>
</dbReference>
<evidence type="ECO:0000256" key="3">
    <source>
        <dbReference type="ARBA" id="ARBA00022989"/>
    </source>
</evidence>
<keyword evidence="3 7" id="KW-1133">Transmembrane helix</keyword>
<dbReference type="InterPro" id="IPR010619">
    <property type="entry name" value="ThrE-like_N"/>
</dbReference>
<comment type="subcellular location">
    <subcellularLocation>
        <location evidence="1">Membrane</location>
        <topology evidence="1">Multi-pass membrane protein</topology>
    </subcellularLocation>
</comment>
<keyword evidence="4 7" id="KW-0472">Membrane</keyword>
<evidence type="ECO:0000256" key="1">
    <source>
        <dbReference type="ARBA" id="ARBA00004141"/>
    </source>
</evidence>
<dbReference type="Proteomes" id="UP001479436">
    <property type="component" value="Unassembled WGS sequence"/>
</dbReference>
<feature type="transmembrane region" description="Helical" evidence="7">
    <location>
        <begin position="478"/>
        <end position="500"/>
    </location>
</feature>
<gene>
    <name evidence="10" type="primary">PRM10_8</name>
    <name evidence="10" type="ORF">K7432_010536</name>
</gene>
<accession>A0ABR2VW40</accession>
<reference evidence="10 11" key="1">
    <citation type="submission" date="2023-04" db="EMBL/GenBank/DDBJ databases">
        <title>Genome of Basidiobolus ranarum AG-B5.</title>
        <authorList>
            <person name="Stajich J.E."/>
            <person name="Carter-House D."/>
            <person name="Gryganskyi A."/>
        </authorList>
    </citation>
    <scope>NUCLEOTIDE SEQUENCE [LARGE SCALE GENOMIC DNA]</scope>
    <source>
        <strain evidence="10 11">AG-B5</strain>
    </source>
</reference>
<evidence type="ECO:0000256" key="5">
    <source>
        <dbReference type="ARBA" id="ARBA00034125"/>
    </source>
</evidence>
<evidence type="ECO:0000259" key="8">
    <source>
        <dbReference type="Pfam" id="PF06738"/>
    </source>
</evidence>
<dbReference type="Pfam" id="PF12821">
    <property type="entry name" value="ThrE_2"/>
    <property type="match status" value="1"/>
</dbReference>
<dbReference type="Pfam" id="PF06738">
    <property type="entry name" value="ThrE"/>
    <property type="match status" value="1"/>
</dbReference>
<dbReference type="InterPro" id="IPR051361">
    <property type="entry name" value="ThrE/Ser_Exporter"/>
</dbReference>
<evidence type="ECO:0000313" key="11">
    <source>
        <dbReference type="Proteomes" id="UP001479436"/>
    </source>
</evidence>
<feature type="transmembrane region" description="Helical" evidence="7">
    <location>
        <begin position="364"/>
        <end position="385"/>
    </location>
</feature>
<feature type="domain" description="Threonine/Serine exporter ThrE" evidence="9">
    <location>
        <begin position="414"/>
        <end position="532"/>
    </location>
</feature>
<protein>
    <submittedName>
        <fullName evidence="10">Pheromone-regulated protein prm10</fullName>
    </submittedName>
</protein>
<name>A0ABR2VW40_9FUNG</name>
<keyword evidence="2 7" id="KW-0812">Transmembrane</keyword>
<feature type="transmembrane region" description="Helical" evidence="7">
    <location>
        <begin position="405"/>
        <end position="422"/>
    </location>
</feature>
<evidence type="ECO:0000256" key="6">
    <source>
        <dbReference type="SAM" id="MobiDB-lite"/>
    </source>
</evidence>
<evidence type="ECO:0000259" key="9">
    <source>
        <dbReference type="Pfam" id="PF12821"/>
    </source>
</evidence>
<dbReference type="InterPro" id="IPR024528">
    <property type="entry name" value="ThrE_2"/>
</dbReference>
<feature type="transmembrane region" description="Helical" evidence="7">
    <location>
        <begin position="300"/>
        <end position="319"/>
    </location>
</feature>
<comment type="similarity">
    <text evidence="5">Belongs to the ThrE exporter (TC 2.A.79) family.</text>
</comment>
<evidence type="ECO:0000256" key="2">
    <source>
        <dbReference type="ARBA" id="ARBA00022692"/>
    </source>
</evidence>
<feature type="transmembrane region" description="Helical" evidence="7">
    <location>
        <begin position="277"/>
        <end position="293"/>
    </location>
</feature>
<evidence type="ECO:0000256" key="7">
    <source>
        <dbReference type="SAM" id="Phobius"/>
    </source>
</evidence>
<organism evidence="10 11">
    <name type="scientific">Basidiobolus ranarum</name>
    <dbReference type="NCBI Taxonomy" id="34480"/>
    <lineage>
        <taxon>Eukaryota</taxon>
        <taxon>Fungi</taxon>
        <taxon>Fungi incertae sedis</taxon>
        <taxon>Zoopagomycota</taxon>
        <taxon>Entomophthoromycotina</taxon>
        <taxon>Basidiobolomycetes</taxon>
        <taxon>Basidiobolales</taxon>
        <taxon>Basidiobolaceae</taxon>
        <taxon>Basidiobolus</taxon>
    </lineage>
</organism>
<feature type="transmembrane region" description="Helical" evidence="7">
    <location>
        <begin position="512"/>
        <end position="535"/>
    </location>
</feature>
<keyword evidence="11" id="KW-1185">Reference proteome</keyword>
<sequence length="547" mass="59766">MTGLKFSEPKRTHECEPLLPTAGNSKRYGPLSADDDIPTMGKIIPLRRNKTMIEKNKQANNLIDKFTGIAIEGESTTGGVLFNLLKFNTKRNTAAKAKKHFPPSLNDGRDQIEDISCSSDEDTITEKQLEARAEATAFIADILLRQDYLILLSKAMVVLGSPAHRLDDNMSRASAALNVQSSFAFLPGVIMISYGDEQTHTSETHIIKVDRGYNMYKLDQVNTISKHVIYGHIKVEDAYEALEKVMDSEDLYSWWCDILVFGASSFLIAPLAFQGNWGEAFVSGILGTLIGILNQISKKLFNYANVFEISAAVITSVVATGLRHQICYQSVIMSSVSMLLPGLGLTTSVMELASRNLISGVVRLVYSLVVAFMLGFGLSFGSQMWRAIDKDKSDGMECLPPLPEYWTFILLPATSILYCINLQAHARQWPMMISLSCTGFAISQYSSQVLDPTASAAFSSFCLGLLGNIYSRITHAPGFAATLCGVMLLVPGGLGVRAVYESFGQNGNGTALAFEMIVIALSISVGLFVSTLLVYPTGKRRTALLTF</sequence>
<dbReference type="EMBL" id="JASJQH010007607">
    <property type="protein sequence ID" value="KAK9703855.1"/>
    <property type="molecule type" value="Genomic_DNA"/>
</dbReference>
<dbReference type="PANTHER" id="PTHR31082">
    <property type="entry name" value="PHEROMONE-REGULATED MEMBRANE PROTEIN 10"/>
    <property type="match status" value="1"/>
</dbReference>